<gene>
    <name evidence="2" type="ORF">GGQ57_000091</name>
</gene>
<reference evidence="2 3" key="1">
    <citation type="submission" date="2020-08" db="EMBL/GenBank/DDBJ databases">
        <title>Genomic Encyclopedia of Type Strains, Phase IV (KMG-IV): sequencing the most valuable type-strain genomes for metagenomic binning, comparative biology and taxonomic classification.</title>
        <authorList>
            <person name="Goeker M."/>
        </authorList>
    </citation>
    <scope>NUCLEOTIDE SEQUENCE [LARGE SCALE GENOMIC DNA]</scope>
    <source>
        <strain evidence="2 3">DSM 102983</strain>
    </source>
</reference>
<dbReference type="SUPFAM" id="SSF55961">
    <property type="entry name" value="Bet v1-like"/>
    <property type="match status" value="1"/>
</dbReference>
<name>A0ABR6KH53_9BACT</name>
<dbReference type="Proteomes" id="UP000533637">
    <property type="component" value="Unassembled WGS sequence"/>
</dbReference>
<accession>A0ABR6KH53</accession>
<keyword evidence="1" id="KW-0472">Membrane</keyword>
<evidence type="ECO:0000313" key="3">
    <source>
        <dbReference type="Proteomes" id="UP000533637"/>
    </source>
</evidence>
<keyword evidence="1" id="KW-0812">Transmembrane</keyword>
<proteinExistence type="predicted"/>
<dbReference type="EMBL" id="JACHOC010000001">
    <property type="protein sequence ID" value="MBB4620217.1"/>
    <property type="molecule type" value="Genomic_DNA"/>
</dbReference>
<evidence type="ECO:0008006" key="4">
    <source>
        <dbReference type="Google" id="ProtNLM"/>
    </source>
</evidence>
<sequence>MMSFFIYFFIVVAGIVALIFIIGLLLPNERTATSECYYNASPEKVYNALTNNADYGYRSDLEEIVIIEENDGIEVWDEIAKNGSVIRFRTAHKKPYSLYEFDIVRGNGFTGHWKGELKATSTGGTHFTSTETIRMKNPFLKVLSRLFFNLEKFMHTYQNDLRVKLSEDIA</sequence>
<dbReference type="RefSeq" id="WP_122354384.1">
    <property type="nucleotide sequence ID" value="NZ_BMPB01000006.1"/>
</dbReference>
<protein>
    <recommendedName>
        <fullName evidence="4">SRPBCC family protein</fullName>
    </recommendedName>
</protein>
<comment type="caution">
    <text evidence="2">The sequence shown here is derived from an EMBL/GenBank/DDBJ whole genome shotgun (WGS) entry which is preliminary data.</text>
</comment>
<dbReference type="CDD" id="cd07812">
    <property type="entry name" value="SRPBCC"/>
    <property type="match status" value="1"/>
</dbReference>
<organism evidence="2 3">
    <name type="scientific">Parabacteroides faecis</name>
    <dbReference type="NCBI Taxonomy" id="1217282"/>
    <lineage>
        <taxon>Bacteria</taxon>
        <taxon>Pseudomonadati</taxon>
        <taxon>Bacteroidota</taxon>
        <taxon>Bacteroidia</taxon>
        <taxon>Bacteroidales</taxon>
        <taxon>Tannerellaceae</taxon>
        <taxon>Parabacteroides</taxon>
    </lineage>
</organism>
<evidence type="ECO:0000256" key="1">
    <source>
        <dbReference type="SAM" id="Phobius"/>
    </source>
</evidence>
<keyword evidence="1" id="KW-1133">Transmembrane helix</keyword>
<evidence type="ECO:0000313" key="2">
    <source>
        <dbReference type="EMBL" id="MBB4620217.1"/>
    </source>
</evidence>
<feature type="transmembrane region" description="Helical" evidence="1">
    <location>
        <begin position="6"/>
        <end position="26"/>
    </location>
</feature>
<keyword evidence="3" id="KW-1185">Reference proteome</keyword>